<dbReference type="InterPro" id="IPR008906">
    <property type="entry name" value="HATC_C_dom"/>
</dbReference>
<dbReference type="Ensembl" id="ENSNMLT00000010784.1">
    <property type="protein sequence ID" value="ENSNMLP00000009538.1"/>
    <property type="gene ID" value="ENSNMLG00000006629.1"/>
</dbReference>
<dbReference type="Pfam" id="PF05699">
    <property type="entry name" value="Dimer_Tnp_hAT"/>
    <property type="match status" value="1"/>
</dbReference>
<organism evidence="3 4">
    <name type="scientific">Neogobius melanostomus</name>
    <name type="common">round goby</name>
    <dbReference type="NCBI Taxonomy" id="47308"/>
    <lineage>
        <taxon>Eukaryota</taxon>
        <taxon>Metazoa</taxon>
        <taxon>Chordata</taxon>
        <taxon>Craniata</taxon>
        <taxon>Vertebrata</taxon>
        <taxon>Euteleostomi</taxon>
        <taxon>Actinopterygii</taxon>
        <taxon>Neopterygii</taxon>
        <taxon>Teleostei</taxon>
        <taxon>Neoteleostei</taxon>
        <taxon>Acanthomorphata</taxon>
        <taxon>Gobiaria</taxon>
        <taxon>Gobiiformes</taxon>
        <taxon>Gobioidei</taxon>
        <taxon>Gobiidae</taxon>
        <taxon>Benthophilinae</taxon>
        <taxon>Neogobiini</taxon>
        <taxon>Neogobius</taxon>
    </lineage>
</organism>
<dbReference type="GO" id="GO:0046983">
    <property type="term" value="F:protein dimerization activity"/>
    <property type="evidence" value="ECO:0007669"/>
    <property type="project" value="InterPro"/>
</dbReference>
<accession>A0A8C6SSN1</accession>
<protein>
    <recommendedName>
        <fullName evidence="5">HAT C-terminal dimerisation domain-containing protein</fullName>
    </recommendedName>
</protein>
<feature type="domain" description="DUF4371" evidence="2">
    <location>
        <begin position="20"/>
        <end position="122"/>
    </location>
</feature>
<dbReference type="Proteomes" id="UP000694523">
    <property type="component" value="Unplaced"/>
</dbReference>
<dbReference type="InterPro" id="IPR025398">
    <property type="entry name" value="DUF4371"/>
</dbReference>
<dbReference type="SUPFAM" id="SSF53098">
    <property type="entry name" value="Ribonuclease H-like"/>
    <property type="match status" value="1"/>
</dbReference>
<evidence type="ECO:0000313" key="3">
    <source>
        <dbReference type="Ensembl" id="ENSNMLP00000009538.1"/>
    </source>
</evidence>
<evidence type="ECO:0008006" key="5">
    <source>
        <dbReference type="Google" id="ProtNLM"/>
    </source>
</evidence>
<dbReference type="PANTHER" id="PTHR45749">
    <property type="match status" value="1"/>
</dbReference>
<dbReference type="InterPro" id="IPR012337">
    <property type="entry name" value="RNaseH-like_sf"/>
</dbReference>
<evidence type="ECO:0000259" key="1">
    <source>
        <dbReference type="Pfam" id="PF05699"/>
    </source>
</evidence>
<name>A0A8C6SSN1_9GOBI</name>
<evidence type="ECO:0000313" key="4">
    <source>
        <dbReference type="Proteomes" id="UP000694523"/>
    </source>
</evidence>
<sequence>MAFWKSFKTSQTQGDVLQQLHSASAAEILERRQYLHRILAVTSFLGQQGIPFRGHNEHESSQNQGNFIECMKLLKKFDPFLKNYSSTCHATYLSHFSQNEMITSISKEITTNICDEIKSTGMYAVMSRAAPRQKQRKFAEFVVQSSCGSSSNPTSSADFRCQIFYPCIDRMLKELAHRFSGVGEQIMSGIEACNPLSESFLAEEKIDIIAKHYKIVLRPEELLVAKHFLKRRMETQSIQDMATVFKLLDVDMFPTLHAVLKAALTIPVSSCSVERSFSALRRLHTWLRRTMGQERLNDLAVMTIEKQYLNEINPEKVIDSITSLKL</sequence>
<feature type="domain" description="HAT C-terminal dimerisation" evidence="1">
    <location>
        <begin position="251"/>
        <end position="307"/>
    </location>
</feature>
<reference evidence="3" key="2">
    <citation type="submission" date="2025-09" db="UniProtKB">
        <authorList>
            <consortium name="Ensembl"/>
        </authorList>
    </citation>
    <scope>IDENTIFICATION</scope>
</reference>
<reference evidence="3" key="1">
    <citation type="submission" date="2025-08" db="UniProtKB">
        <authorList>
            <consortium name="Ensembl"/>
        </authorList>
    </citation>
    <scope>IDENTIFICATION</scope>
</reference>
<dbReference type="AlphaFoldDB" id="A0A8C6SSN1"/>
<evidence type="ECO:0000259" key="2">
    <source>
        <dbReference type="Pfam" id="PF14291"/>
    </source>
</evidence>
<dbReference type="Pfam" id="PF14291">
    <property type="entry name" value="DUF4371"/>
    <property type="match status" value="1"/>
</dbReference>
<dbReference type="PANTHER" id="PTHR45749:SF21">
    <property type="entry name" value="DUF4371 DOMAIN-CONTAINING PROTEIN"/>
    <property type="match status" value="1"/>
</dbReference>
<proteinExistence type="predicted"/>
<keyword evidence="4" id="KW-1185">Reference proteome</keyword>